<dbReference type="SUPFAM" id="SSF47954">
    <property type="entry name" value="Cyclin-like"/>
    <property type="match status" value="1"/>
</dbReference>
<keyword evidence="2" id="KW-1185">Reference proteome</keyword>
<reference evidence="1" key="1">
    <citation type="submission" date="2022-03" db="EMBL/GenBank/DDBJ databases">
        <authorList>
            <person name="Martin H S."/>
        </authorList>
    </citation>
    <scope>NUCLEOTIDE SEQUENCE</scope>
</reference>
<evidence type="ECO:0000313" key="1">
    <source>
        <dbReference type="EMBL" id="CAH2045721.1"/>
    </source>
</evidence>
<feature type="non-terminal residue" evidence="1">
    <location>
        <position position="42"/>
    </location>
</feature>
<gene>
    <name evidence="1" type="ORF">IPOD504_LOCUS5201</name>
</gene>
<dbReference type="Proteomes" id="UP000837857">
    <property type="component" value="Chromosome 16"/>
</dbReference>
<dbReference type="InterPro" id="IPR036915">
    <property type="entry name" value="Cyclin-like_sf"/>
</dbReference>
<organism evidence="1 2">
    <name type="scientific">Iphiclides podalirius</name>
    <name type="common">scarce swallowtail</name>
    <dbReference type="NCBI Taxonomy" id="110791"/>
    <lineage>
        <taxon>Eukaryota</taxon>
        <taxon>Metazoa</taxon>
        <taxon>Ecdysozoa</taxon>
        <taxon>Arthropoda</taxon>
        <taxon>Hexapoda</taxon>
        <taxon>Insecta</taxon>
        <taxon>Pterygota</taxon>
        <taxon>Neoptera</taxon>
        <taxon>Endopterygota</taxon>
        <taxon>Lepidoptera</taxon>
        <taxon>Glossata</taxon>
        <taxon>Ditrysia</taxon>
        <taxon>Papilionoidea</taxon>
        <taxon>Papilionidae</taxon>
        <taxon>Papilioninae</taxon>
        <taxon>Iphiclides</taxon>
    </lineage>
</organism>
<dbReference type="Gene3D" id="1.10.472.10">
    <property type="entry name" value="Cyclin-like"/>
    <property type="match status" value="1"/>
</dbReference>
<sequence>MALSRHLTIGRPASHTQAACVYMTCRTEGTSLPLVLSDEQWN</sequence>
<name>A0ABN8I4V4_9NEOP</name>
<proteinExistence type="predicted"/>
<protein>
    <submittedName>
        <fullName evidence="1">Uncharacterized protein</fullName>
    </submittedName>
</protein>
<evidence type="ECO:0000313" key="2">
    <source>
        <dbReference type="Proteomes" id="UP000837857"/>
    </source>
</evidence>
<accession>A0ABN8I4V4</accession>
<dbReference type="EMBL" id="OW152828">
    <property type="protein sequence ID" value="CAH2045721.1"/>
    <property type="molecule type" value="Genomic_DNA"/>
</dbReference>